<keyword evidence="6" id="KW-0539">Nucleus</keyword>
<dbReference type="PROSITE" id="PS51369">
    <property type="entry name" value="TCP"/>
    <property type="match status" value="1"/>
</dbReference>
<feature type="region of interest" description="Disordered" evidence="7">
    <location>
        <begin position="69"/>
        <end position="92"/>
    </location>
</feature>
<evidence type="ECO:0000256" key="4">
    <source>
        <dbReference type="ARBA" id="ARBA00023125"/>
    </source>
</evidence>
<feature type="non-terminal residue" evidence="10">
    <location>
        <position position="255"/>
    </location>
</feature>
<protein>
    <recommendedName>
        <fullName evidence="12">TCP domain-containing protein</fullName>
    </recommendedName>
</protein>
<organism evidence="10 11">
    <name type="scientific">Genlisea aurea</name>
    <dbReference type="NCBI Taxonomy" id="192259"/>
    <lineage>
        <taxon>Eukaryota</taxon>
        <taxon>Viridiplantae</taxon>
        <taxon>Streptophyta</taxon>
        <taxon>Embryophyta</taxon>
        <taxon>Tracheophyta</taxon>
        <taxon>Spermatophyta</taxon>
        <taxon>Magnoliopsida</taxon>
        <taxon>eudicotyledons</taxon>
        <taxon>Gunneridae</taxon>
        <taxon>Pentapetalae</taxon>
        <taxon>asterids</taxon>
        <taxon>lamiids</taxon>
        <taxon>Lamiales</taxon>
        <taxon>Lentibulariaceae</taxon>
        <taxon>Genlisea</taxon>
    </lineage>
</organism>
<comment type="subcellular location">
    <subcellularLocation>
        <location evidence="1">Nucleus</location>
    </subcellularLocation>
</comment>
<feature type="domain" description="TCP" evidence="8">
    <location>
        <begin position="3"/>
        <end position="61"/>
    </location>
</feature>
<feature type="domain" description="R" evidence="9">
    <location>
        <begin position="104"/>
        <end position="121"/>
    </location>
</feature>
<dbReference type="Proteomes" id="UP000015453">
    <property type="component" value="Unassembled WGS sequence"/>
</dbReference>
<feature type="compositionally biased region" description="Low complexity" evidence="7">
    <location>
        <begin position="69"/>
        <end position="88"/>
    </location>
</feature>
<dbReference type="GO" id="GO:0005634">
    <property type="term" value="C:nucleus"/>
    <property type="evidence" value="ECO:0007669"/>
    <property type="project" value="UniProtKB-SubCell"/>
</dbReference>
<evidence type="ECO:0000259" key="8">
    <source>
        <dbReference type="PROSITE" id="PS51369"/>
    </source>
</evidence>
<dbReference type="InterPro" id="IPR017888">
    <property type="entry name" value="CYC/TB1_R_domain"/>
</dbReference>
<evidence type="ECO:0000256" key="1">
    <source>
        <dbReference type="ARBA" id="ARBA00004123"/>
    </source>
</evidence>
<comment type="caution">
    <text evidence="10">The sequence shown here is derived from an EMBL/GenBank/DDBJ whole genome shotgun (WGS) entry which is preliminary data.</text>
</comment>
<evidence type="ECO:0000256" key="2">
    <source>
        <dbReference type="ARBA" id="ARBA00022473"/>
    </source>
</evidence>
<dbReference type="GO" id="GO:0043565">
    <property type="term" value="F:sequence-specific DNA binding"/>
    <property type="evidence" value="ECO:0007669"/>
    <property type="project" value="TreeGrafter"/>
</dbReference>
<evidence type="ECO:0000256" key="3">
    <source>
        <dbReference type="ARBA" id="ARBA00023015"/>
    </source>
</evidence>
<dbReference type="EMBL" id="AUSU01005414">
    <property type="protein sequence ID" value="EPS63547.1"/>
    <property type="molecule type" value="Genomic_DNA"/>
</dbReference>
<keyword evidence="2" id="KW-0217">Developmental protein</keyword>
<dbReference type="Pfam" id="PF03634">
    <property type="entry name" value="TCP"/>
    <property type="match status" value="1"/>
</dbReference>
<sequence length="255" mass="28533">TTKKDKHRKIYTSQGPRDRRVRLSISIARKFFDLQEMLGFDKPSKTLDWLLTKSKTAIKDLVMSKQSAAAAAGSSKNSDADEVSGSGSKKWKKVAKDSHLDLAKESRVKARARARERTREKMCIKQKLYEMRNNCCSSSSCHGGGFEFPPPIQYMNNQMEICKISGGCSRSSQDEGGGFHCLGDHYDEVNQTDLIHESIVIKRKVKSFGFQQNLIMNSNSGYASPAAGTTENWDISSYTSQSDIYAILDQHKLSN</sequence>
<evidence type="ECO:0000256" key="5">
    <source>
        <dbReference type="ARBA" id="ARBA00023163"/>
    </source>
</evidence>
<evidence type="ECO:0000313" key="10">
    <source>
        <dbReference type="EMBL" id="EPS63547.1"/>
    </source>
</evidence>
<dbReference type="GO" id="GO:2000032">
    <property type="term" value="P:regulation of secondary shoot formation"/>
    <property type="evidence" value="ECO:0007669"/>
    <property type="project" value="TreeGrafter"/>
</dbReference>
<keyword evidence="4" id="KW-0238">DNA-binding</keyword>
<dbReference type="AlphaFoldDB" id="S8DUG9"/>
<dbReference type="PANTHER" id="PTHR31072">
    <property type="entry name" value="TRANSCRIPTION FACTOR TCP4-RELATED"/>
    <property type="match status" value="1"/>
</dbReference>
<dbReference type="GO" id="GO:0003700">
    <property type="term" value="F:DNA-binding transcription factor activity"/>
    <property type="evidence" value="ECO:0007669"/>
    <property type="project" value="InterPro"/>
</dbReference>
<dbReference type="OrthoDB" id="1896834at2759"/>
<evidence type="ECO:0000259" key="9">
    <source>
        <dbReference type="PROSITE" id="PS51370"/>
    </source>
</evidence>
<evidence type="ECO:0000313" key="11">
    <source>
        <dbReference type="Proteomes" id="UP000015453"/>
    </source>
</evidence>
<evidence type="ECO:0000256" key="7">
    <source>
        <dbReference type="SAM" id="MobiDB-lite"/>
    </source>
</evidence>
<dbReference type="InterPro" id="IPR005333">
    <property type="entry name" value="Transcription_factor_TCP"/>
</dbReference>
<keyword evidence="3" id="KW-0805">Transcription regulation</keyword>
<dbReference type="PROSITE" id="PS51370">
    <property type="entry name" value="R"/>
    <property type="match status" value="1"/>
</dbReference>
<evidence type="ECO:0000256" key="6">
    <source>
        <dbReference type="ARBA" id="ARBA00023242"/>
    </source>
</evidence>
<name>S8DUG9_9LAMI</name>
<accession>S8DUG9</accession>
<dbReference type="InterPro" id="IPR017887">
    <property type="entry name" value="TF_TCP_subgr"/>
</dbReference>
<reference evidence="10 11" key="1">
    <citation type="journal article" date="2013" name="BMC Genomics">
        <title>The miniature genome of a carnivorous plant Genlisea aurea contains a low number of genes and short non-coding sequences.</title>
        <authorList>
            <person name="Leushkin E.V."/>
            <person name="Sutormin R.A."/>
            <person name="Nabieva E.R."/>
            <person name="Penin A.A."/>
            <person name="Kondrashov A.S."/>
            <person name="Logacheva M.D."/>
        </authorList>
    </citation>
    <scope>NUCLEOTIDE SEQUENCE [LARGE SCALE GENOMIC DNA]</scope>
</reference>
<keyword evidence="11" id="KW-1185">Reference proteome</keyword>
<proteinExistence type="predicted"/>
<dbReference type="PANTHER" id="PTHR31072:SF224">
    <property type="entry name" value="TRANSCRIPTION FACTOR TCP1"/>
    <property type="match status" value="1"/>
</dbReference>
<evidence type="ECO:0008006" key="12">
    <source>
        <dbReference type="Google" id="ProtNLM"/>
    </source>
</evidence>
<gene>
    <name evidence="10" type="ORF">M569_11238</name>
</gene>
<feature type="non-terminal residue" evidence="10">
    <location>
        <position position="1"/>
    </location>
</feature>
<keyword evidence="5" id="KW-0804">Transcription</keyword>